<reference evidence="2" key="1">
    <citation type="submission" date="2021-02" db="EMBL/GenBank/DDBJ databases">
        <title>Psilocybe cubensis genome.</title>
        <authorList>
            <person name="Mckernan K.J."/>
            <person name="Crawford S."/>
            <person name="Trippe A."/>
            <person name="Kane L.T."/>
            <person name="Mclaughlin S."/>
        </authorList>
    </citation>
    <scope>NUCLEOTIDE SEQUENCE [LARGE SCALE GENOMIC DNA]</scope>
    <source>
        <strain evidence="2">MGC-MH-2018</strain>
    </source>
</reference>
<evidence type="ECO:0000313" key="2">
    <source>
        <dbReference type="EMBL" id="KAG5161782.1"/>
    </source>
</evidence>
<dbReference type="Gene3D" id="2.80.10.50">
    <property type="match status" value="1"/>
</dbReference>
<gene>
    <name evidence="2" type="ORF">JR316_013322</name>
</gene>
<dbReference type="EMBL" id="JAFIQS010000025">
    <property type="protein sequence ID" value="KAG5161782.1"/>
    <property type="molecule type" value="Genomic_DNA"/>
</dbReference>
<protein>
    <recommendedName>
        <fullName evidence="1">Ricin B lectin domain-containing protein</fullName>
    </recommendedName>
</protein>
<organism evidence="2">
    <name type="scientific">Psilocybe cubensis</name>
    <name type="common">Psychedelic mushroom</name>
    <name type="synonym">Stropharia cubensis</name>
    <dbReference type="NCBI Taxonomy" id="181762"/>
    <lineage>
        <taxon>Eukaryota</taxon>
        <taxon>Fungi</taxon>
        <taxon>Dikarya</taxon>
        <taxon>Basidiomycota</taxon>
        <taxon>Agaricomycotina</taxon>
        <taxon>Agaricomycetes</taxon>
        <taxon>Agaricomycetidae</taxon>
        <taxon>Agaricales</taxon>
        <taxon>Agaricineae</taxon>
        <taxon>Strophariaceae</taxon>
        <taxon>Psilocybe</taxon>
    </lineage>
</organism>
<dbReference type="Pfam" id="PF14200">
    <property type="entry name" value="RicinB_lectin_2"/>
    <property type="match status" value="1"/>
</dbReference>
<dbReference type="AlphaFoldDB" id="A0A8H7XJ74"/>
<feature type="domain" description="Ricin B lectin" evidence="1">
    <location>
        <begin position="5"/>
        <end position="71"/>
    </location>
</feature>
<accession>A0A8H7XJ74</accession>
<sequence length="109" mass="12125">MMLALSQARSANGTPCQLHIESTTEDTFNQQWLIKSVPGRCDVYTLQNIRTGTYLDLNNGLVANATQVQGWEGLSATGIAGAGMQKQQWHIGQLYNYVPYDIFKNDELT</sequence>
<name>A0A8H7XJ74_PSICU</name>
<comment type="caution">
    <text evidence="2">The sequence shown here is derived from an EMBL/GenBank/DDBJ whole genome shotgun (WGS) entry which is preliminary data.</text>
</comment>
<evidence type="ECO:0000259" key="1">
    <source>
        <dbReference type="Pfam" id="PF14200"/>
    </source>
</evidence>
<dbReference type="InterPro" id="IPR035992">
    <property type="entry name" value="Ricin_B-like_lectins"/>
</dbReference>
<dbReference type="InterPro" id="IPR000772">
    <property type="entry name" value="Ricin_B_lectin"/>
</dbReference>
<dbReference type="SUPFAM" id="SSF50370">
    <property type="entry name" value="Ricin B-like lectins"/>
    <property type="match status" value="1"/>
</dbReference>
<proteinExistence type="predicted"/>